<reference evidence="1 2" key="1">
    <citation type="submission" date="2018-12" db="EMBL/GenBank/DDBJ databases">
        <title>Complete Genome Sequence of the Corallopyronin A producing Myxobacterium Corallococcus coralloides B035.</title>
        <authorList>
            <person name="Bouhired S.M."/>
            <person name="Rupp O."/>
            <person name="Blom J."/>
            <person name="Schaeberle T.F."/>
            <person name="Kehraus S."/>
            <person name="Schiefer A."/>
            <person name="Pfarr K."/>
            <person name="Goesmann A."/>
            <person name="Hoerauf A."/>
            <person name="Koenig G.M."/>
        </authorList>
    </citation>
    <scope>NUCLEOTIDE SEQUENCE [LARGE SCALE GENOMIC DNA]</scope>
    <source>
        <strain evidence="1 2">B035</strain>
    </source>
</reference>
<dbReference type="EMBL" id="CP034669">
    <property type="protein sequence ID" value="QAT83251.1"/>
    <property type="molecule type" value="Genomic_DNA"/>
</dbReference>
<dbReference type="Proteomes" id="UP000288758">
    <property type="component" value="Chromosome"/>
</dbReference>
<protein>
    <submittedName>
        <fullName evidence="1">Uncharacterized protein</fullName>
    </submittedName>
</protein>
<evidence type="ECO:0000313" key="1">
    <source>
        <dbReference type="EMBL" id="QAT83251.1"/>
    </source>
</evidence>
<name>A0A410RN25_CORCK</name>
<sequence length="118" mass="13557">MPELSPIVAGVIAIGPFRRSLVPFLEYSAHAYEHTREGARIIVTILHDSHDPVMLRDVGECLGLDPWDFNTHVIDFAKIDLECLGIVWENDELPERMTALKDAGFQFYFRMQHWKFAA</sequence>
<evidence type="ECO:0000313" key="2">
    <source>
        <dbReference type="Proteomes" id="UP000288758"/>
    </source>
</evidence>
<accession>A0A410RN25</accession>
<dbReference type="RefSeq" id="WP_128795428.1">
    <property type="nucleotide sequence ID" value="NZ_CP034669.1"/>
</dbReference>
<organism evidence="1 2">
    <name type="scientific">Corallococcus coralloides</name>
    <name type="common">Myxococcus coralloides</name>
    <dbReference type="NCBI Taxonomy" id="184914"/>
    <lineage>
        <taxon>Bacteria</taxon>
        <taxon>Pseudomonadati</taxon>
        <taxon>Myxococcota</taxon>
        <taxon>Myxococcia</taxon>
        <taxon>Myxococcales</taxon>
        <taxon>Cystobacterineae</taxon>
        <taxon>Myxococcaceae</taxon>
        <taxon>Corallococcus</taxon>
    </lineage>
</organism>
<dbReference type="AlphaFoldDB" id="A0A410RN25"/>
<proteinExistence type="predicted"/>
<gene>
    <name evidence="1" type="ORF">EJ065_1652</name>
</gene>